<dbReference type="Gene3D" id="3.40.50.2300">
    <property type="match status" value="1"/>
</dbReference>
<feature type="chain" id="PRO_5020666152" evidence="3">
    <location>
        <begin position="27"/>
        <end position="166"/>
    </location>
</feature>
<dbReference type="InterPro" id="IPR025997">
    <property type="entry name" value="SBP_2_dom"/>
</dbReference>
<dbReference type="GO" id="GO:0055085">
    <property type="term" value="P:transmembrane transport"/>
    <property type="evidence" value="ECO:0007669"/>
    <property type="project" value="UniProtKB-ARBA"/>
</dbReference>
<dbReference type="GO" id="GO:0030288">
    <property type="term" value="C:outer membrane-bounded periplasmic space"/>
    <property type="evidence" value="ECO:0007669"/>
    <property type="project" value="TreeGrafter"/>
</dbReference>
<evidence type="ECO:0000256" key="1">
    <source>
        <dbReference type="ARBA" id="ARBA00004418"/>
    </source>
</evidence>
<dbReference type="PANTHER" id="PTHR30036:SF7">
    <property type="entry name" value="ABC TRANSPORTER PERIPLASMIC-BINDING PROTEIN YPHF"/>
    <property type="match status" value="1"/>
</dbReference>
<dbReference type="Pfam" id="PF13407">
    <property type="entry name" value="Peripla_BP_4"/>
    <property type="match status" value="1"/>
</dbReference>
<keyword evidence="3" id="KW-0732">Signal</keyword>
<reference evidence="5 6" key="1">
    <citation type="submission" date="2019-05" db="EMBL/GenBank/DDBJ databases">
        <authorList>
            <consortium name="Pathogen Informatics"/>
        </authorList>
    </citation>
    <scope>NUCLEOTIDE SEQUENCE [LARGE SCALE GENOMIC DNA]</scope>
    <source>
        <strain evidence="5 6">NCTC13032</strain>
    </source>
</reference>
<evidence type="ECO:0000259" key="4">
    <source>
        <dbReference type="Pfam" id="PF13407"/>
    </source>
</evidence>
<name>A0A4U9I1B5_9ENTR</name>
<evidence type="ECO:0000313" key="6">
    <source>
        <dbReference type="Proteomes" id="UP000310719"/>
    </source>
</evidence>
<sequence length="166" mass="17794">MSKTGLTKLFSASLLGLMIFSTAAMAKEIELVNISKIDGMPWFNRMGEGVTKAGSDLGIKASQVGPSSTDAPQQVKIIEDLIAKKVSAIGIVPNDADVLEPVFKKAREAGIVVLTNESPGQPSANWDVEIIDNQKFAADNVEENGESDGRQRRVCHLCRQPDRAAA</sequence>
<dbReference type="EMBL" id="LR590464">
    <property type="protein sequence ID" value="VTP70065.1"/>
    <property type="molecule type" value="Genomic_DNA"/>
</dbReference>
<accession>A0A4U9I1B5</accession>
<dbReference type="GO" id="GO:0030246">
    <property type="term" value="F:carbohydrate binding"/>
    <property type="evidence" value="ECO:0007669"/>
    <property type="project" value="TreeGrafter"/>
</dbReference>
<proteinExistence type="inferred from homology"/>
<dbReference type="Proteomes" id="UP000310719">
    <property type="component" value="Chromosome"/>
</dbReference>
<dbReference type="InterPro" id="IPR050555">
    <property type="entry name" value="Bact_Solute-Bind_Prot2"/>
</dbReference>
<protein>
    <submittedName>
        <fullName evidence="5">Autoinducer 2-binding protein lsrB</fullName>
    </submittedName>
</protein>
<comment type="subcellular location">
    <subcellularLocation>
        <location evidence="1">Periplasm</location>
    </subcellularLocation>
</comment>
<comment type="similarity">
    <text evidence="2">Belongs to the bacterial solute-binding protein 2 family.</text>
</comment>
<evidence type="ECO:0000256" key="2">
    <source>
        <dbReference type="ARBA" id="ARBA00007639"/>
    </source>
</evidence>
<evidence type="ECO:0000256" key="3">
    <source>
        <dbReference type="SAM" id="SignalP"/>
    </source>
</evidence>
<dbReference type="InterPro" id="IPR028082">
    <property type="entry name" value="Peripla_BP_I"/>
</dbReference>
<feature type="signal peptide" evidence="3">
    <location>
        <begin position="1"/>
        <end position="26"/>
    </location>
</feature>
<dbReference type="AlphaFoldDB" id="A0A4U9I1B5"/>
<dbReference type="STRING" id="83655.APT61_08255"/>
<organism evidence="5 6">
    <name type="scientific">Leclercia adecarboxylata</name>
    <dbReference type="NCBI Taxonomy" id="83655"/>
    <lineage>
        <taxon>Bacteria</taxon>
        <taxon>Pseudomonadati</taxon>
        <taxon>Pseudomonadota</taxon>
        <taxon>Gammaproteobacteria</taxon>
        <taxon>Enterobacterales</taxon>
        <taxon>Enterobacteriaceae</taxon>
        <taxon>Leclercia</taxon>
    </lineage>
</organism>
<evidence type="ECO:0000313" key="5">
    <source>
        <dbReference type="EMBL" id="VTP70065.1"/>
    </source>
</evidence>
<dbReference type="SUPFAM" id="SSF53822">
    <property type="entry name" value="Periplasmic binding protein-like I"/>
    <property type="match status" value="1"/>
</dbReference>
<feature type="domain" description="Periplasmic binding protein" evidence="4">
    <location>
        <begin position="35"/>
        <end position="157"/>
    </location>
</feature>
<gene>
    <name evidence="5" type="primary">lsrB_1</name>
    <name evidence="5" type="ORF">NCTC13032_04643</name>
</gene>
<dbReference type="PANTHER" id="PTHR30036">
    <property type="entry name" value="D-XYLOSE-BINDING PERIPLASMIC PROTEIN"/>
    <property type="match status" value="1"/>
</dbReference>